<protein>
    <submittedName>
        <fullName evidence="1">Uncharacterized protein</fullName>
    </submittedName>
</protein>
<evidence type="ECO:0000313" key="2">
    <source>
        <dbReference type="Proteomes" id="UP001200642"/>
    </source>
</evidence>
<dbReference type="AlphaFoldDB" id="A0AAE3JP19"/>
<dbReference type="Proteomes" id="UP001200642">
    <property type="component" value="Unassembled WGS sequence"/>
</dbReference>
<gene>
    <name evidence="1" type="ORF">K8352_12990</name>
</gene>
<name>A0AAE3JP19_9FLAO</name>
<dbReference type="EMBL" id="JAIRBC010000018">
    <property type="protein sequence ID" value="MCG2461670.1"/>
    <property type="molecule type" value="Genomic_DNA"/>
</dbReference>
<sequence>MDKKGYPGSVLGLVNDGVAGIPGTPRIRIIDSENTFEVCGSLDPGYPVPGRDRQAIFMLPKGTLCRGPRINAELEVKEVRHPIKWAYSQKLNDDGSLT</sequence>
<proteinExistence type="predicted"/>
<organism evidence="1 2">
    <name type="scientific">Cerina litoralis</name>
    <dbReference type="NCBI Taxonomy" id="2874477"/>
    <lineage>
        <taxon>Bacteria</taxon>
        <taxon>Pseudomonadati</taxon>
        <taxon>Bacteroidota</taxon>
        <taxon>Flavobacteriia</taxon>
        <taxon>Flavobacteriales</taxon>
        <taxon>Flavobacteriaceae</taxon>
        <taxon>Cerina</taxon>
    </lineage>
</organism>
<dbReference type="RefSeq" id="WP_317902813.1">
    <property type="nucleotide sequence ID" value="NZ_JAIRBC010000018.1"/>
</dbReference>
<keyword evidence="2" id="KW-1185">Reference proteome</keyword>
<comment type="caution">
    <text evidence="1">The sequence shown here is derived from an EMBL/GenBank/DDBJ whole genome shotgun (WGS) entry which is preliminary data.</text>
</comment>
<accession>A0AAE3JP19</accession>
<evidence type="ECO:0000313" key="1">
    <source>
        <dbReference type="EMBL" id="MCG2461670.1"/>
    </source>
</evidence>
<reference evidence="1" key="1">
    <citation type="submission" date="2023-02" db="EMBL/GenBank/DDBJ databases">
        <title>Genome of Flavobacteriaceae gen. nov. sp. strain F89.</title>
        <authorList>
            <person name="Wang Y."/>
        </authorList>
    </citation>
    <scope>NUCLEOTIDE SEQUENCE</scope>
    <source>
        <strain evidence="1">F89</strain>
    </source>
</reference>